<dbReference type="EMBL" id="BART01005879">
    <property type="protein sequence ID" value="GAG54770.1"/>
    <property type="molecule type" value="Genomic_DNA"/>
</dbReference>
<keyword evidence="1" id="KW-0472">Membrane</keyword>
<organism evidence="2">
    <name type="scientific">marine sediment metagenome</name>
    <dbReference type="NCBI Taxonomy" id="412755"/>
    <lineage>
        <taxon>unclassified sequences</taxon>
        <taxon>metagenomes</taxon>
        <taxon>ecological metagenomes</taxon>
    </lineage>
</organism>
<accession>X0YFV8</accession>
<keyword evidence="1" id="KW-1133">Transmembrane helix</keyword>
<feature type="transmembrane region" description="Helical" evidence="1">
    <location>
        <begin position="12"/>
        <end position="31"/>
    </location>
</feature>
<reference evidence="2" key="1">
    <citation type="journal article" date="2014" name="Front. Microbiol.">
        <title>High frequency of phylogenetically diverse reductive dehalogenase-homologous genes in deep subseafloor sedimentary metagenomes.</title>
        <authorList>
            <person name="Kawai M."/>
            <person name="Futagami T."/>
            <person name="Toyoda A."/>
            <person name="Takaki Y."/>
            <person name="Nishi S."/>
            <person name="Hori S."/>
            <person name="Arai W."/>
            <person name="Tsubouchi T."/>
            <person name="Morono Y."/>
            <person name="Uchiyama I."/>
            <person name="Ito T."/>
            <person name="Fujiyama A."/>
            <person name="Inagaki F."/>
            <person name="Takami H."/>
        </authorList>
    </citation>
    <scope>NUCLEOTIDE SEQUENCE</scope>
    <source>
        <strain evidence="2">Expedition CK06-06</strain>
    </source>
</reference>
<feature type="non-terminal residue" evidence="2">
    <location>
        <position position="1"/>
    </location>
</feature>
<keyword evidence="1" id="KW-0812">Transmembrane</keyword>
<evidence type="ECO:0000313" key="2">
    <source>
        <dbReference type="EMBL" id="GAG54770.1"/>
    </source>
</evidence>
<dbReference type="AlphaFoldDB" id="X0YFV8"/>
<name>X0YFV8_9ZZZZ</name>
<proteinExistence type="predicted"/>
<protein>
    <submittedName>
        <fullName evidence="2">Uncharacterized protein</fullName>
    </submittedName>
</protein>
<evidence type="ECO:0000256" key="1">
    <source>
        <dbReference type="SAM" id="Phobius"/>
    </source>
</evidence>
<sequence>RQMFGFDPLEYIGGVLLTSVSFCGFKLYLVLGFSL</sequence>
<comment type="caution">
    <text evidence="2">The sequence shown here is derived from an EMBL/GenBank/DDBJ whole genome shotgun (WGS) entry which is preliminary data.</text>
</comment>
<gene>
    <name evidence="2" type="ORF">S01H4_13339</name>
</gene>